<evidence type="ECO:0000256" key="2">
    <source>
        <dbReference type="ARBA" id="ARBA00022771"/>
    </source>
</evidence>
<dbReference type="CDD" id="cd15541">
    <property type="entry name" value="PHD_TIF1_like"/>
    <property type="match status" value="1"/>
</dbReference>
<feature type="region of interest" description="Disordered" evidence="6">
    <location>
        <begin position="149"/>
        <end position="187"/>
    </location>
</feature>
<feature type="compositionally biased region" description="Polar residues" evidence="6">
    <location>
        <begin position="396"/>
        <end position="405"/>
    </location>
</feature>
<keyword evidence="4" id="KW-0238">DNA-binding</keyword>
<dbReference type="InterPro" id="IPR013083">
    <property type="entry name" value="Znf_RING/FYVE/PHD"/>
</dbReference>
<feature type="domain" description="CXXC-type" evidence="8">
    <location>
        <begin position="558"/>
        <end position="605"/>
    </location>
</feature>
<organism evidence="9 10">
    <name type="scientific">Cyclotella atomus</name>
    <dbReference type="NCBI Taxonomy" id="382360"/>
    <lineage>
        <taxon>Eukaryota</taxon>
        <taxon>Sar</taxon>
        <taxon>Stramenopiles</taxon>
        <taxon>Ochrophyta</taxon>
        <taxon>Bacillariophyta</taxon>
        <taxon>Coscinodiscophyceae</taxon>
        <taxon>Thalassiosirophycidae</taxon>
        <taxon>Stephanodiscales</taxon>
        <taxon>Stephanodiscaceae</taxon>
        <taxon>Cyclotella</taxon>
    </lineage>
</organism>
<evidence type="ECO:0008006" key="11">
    <source>
        <dbReference type="Google" id="ProtNLM"/>
    </source>
</evidence>
<sequence length="654" mass="71665">MNTATMVLQDDDSHTLASSRPAPISTYALSSPSSDDAIETPLEKFCSCGALDEQPIQVGNIVFCHPLKFANCFPHRSPREGIYDGTDSAGYLYSPSAPVGPRTCEYCGKSDTDHCTSNLPGDEPTDGENICPRPKLFFLKKRPPFATPEGWNPKTGYRTQLYEPPSSLEGRRGAWGDIRGSLNNQGKSKYAEGTMEKQPEACGGVPSGCGVYEESEVTCSSGGACGDELIMIGLKSMKQQSLTEEGRGKNPDSTCTKDGTESNSGESSSPGEASPNKAYPMQLIIRKRTRHGALPLQSSKQYLPGKVKLSHSVAVVSADENGDRCATDATIKICTPEDIETEVDAKESNEPTYDVVDLTSDDGKVDFGNFNIHEDTSQSPRCMSPGIDETAKAKRTTTTSYQDTFNDVKRSTDDQLGNGNDSADESVMSRFSKTDDDSCCSDDDVDKKTKESLSFPIDPNAHCRKKARKPRKSSGNALSRLSMRIPRQPESTRTIQTEQKNELVHFEGEHDDYCYICDDGGELVCCDYCSKAFHCQCHIPPLLEIPGDDWMCCECKATLMTRASKCGSCYECVRENCGACKYCLDKPHFGGQNILKQVCNLKRCPNKRYAPPAKLTEEQKEETIRRGVDVAQFGGPREEAQGTNIVHGPFSWAR</sequence>
<feature type="domain" description="PHD-type" evidence="7">
    <location>
        <begin position="511"/>
        <end position="558"/>
    </location>
</feature>
<dbReference type="GO" id="GO:0003677">
    <property type="term" value="F:DNA binding"/>
    <property type="evidence" value="ECO:0007669"/>
    <property type="project" value="UniProtKB-KW"/>
</dbReference>
<protein>
    <recommendedName>
        <fullName evidence="11">PHD-type domain-containing protein</fullName>
    </recommendedName>
</protein>
<keyword evidence="10" id="KW-1185">Reference proteome</keyword>
<dbReference type="PROSITE" id="PS50016">
    <property type="entry name" value="ZF_PHD_2"/>
    <property type="match status" value="1"/>
</dbReference>
<dbReference type="SUPFAM" id="SSF57903">
    <property type="entry name" value="FYVE/PHD zinc finger"/>
    <property type="match status" value="1"/>
</dbReference>
<evidence type="ECO:0000259" key="8">
    <source>
        <dbReference type="PROSITE" id="PS51058"/>
    </source>
</evidence>
<dbReference type="GO" id="GO:0008270">
    <property type="term" value="F:zinc ion binding"/>
    <property type="evidence" value="ECO:0007669"/>
    <property type="project" value="UniProtKB-KW"/>
</dbReference>
<keyword evidence="3" id="KW-0862">Zinc</keyword>
<feature type="region of interest" description="Disordered" evidence="6">
    <location>
        <begin position="239"/>
        <end position="277"/>
    </location>
</feature>
<gene>
    <name evidence="9" type="ORF">ACHAWO_012381</name>
</gene>
<dbReference type="InterPro" id="IPR042163">
    <property type="entry name" value="PHF12"/>
</dbReference>
<proteinExistence type="predicted"/>
<name>A0ABD3MWH1_9STRA</name>
<dbReference type="InterPro" id="IPR001965">
    <property type="entry name" value="Znf_PHD"/>
</dbReference>
<comment type="caution">
    <text evidence="9">The sequence shown here is derived from an EMBL/GenBank/DDBJ whole genome shotgun (WGS) entry which is preliminary data.</text>
</comment>
<feature type="compositionally biased region" description="Basic residues" evidence="6">
    <location>
        <begin position="462"/>
        <end position="472"/>
    </location>
</feature>
<dbReference type="AlphaFoldDB" id="A0ABD3MWH1"/>
<dbReference type="Gene3D" id="3.30.40.10">
    <property type="entry name" value="Zinc/RING finger domain, C3HC4 (zinc finger)"/>
    <property type="match status" value="1"/>
</dbReference>
<evidence type="ECO:0000313" key="9">
    <source>
        <dbReference type="EMBL" id="KAL3768271.1"/>
    </source>
</evidence>
<dbReference type="PANTHER" id="PTHR46309:SF1">
    <property type="entry name" value="PHD FINGER PROTEIN 12"/>
    <property type="match status" value="1"/>
</dbReference>
<dbReference type="InterPro" id="IPR011011">
    <property type="entry name" value="Znf_FYVE_PHD"/>
</dbReference>
<dbReference type="Proteomes" id="UP001530400">
    <property type="component" value="Unassembled WGS sequence"/>
</dbReference>
<reference evidence="9 10" key="1">
    <citation type="submission" date="2024-10" db="EMBL/GenBank/DDBJ databases">
        <title>Updated reference genomes for cyclostephanoid diatoms.</title>
        <authorList>
            <person name="Roberts W.R."/>
            <person name="Alverson A.J."/>
        </authorList>
    </citation>
    <scope>NUCLEOTIDE SEQUENCE [LARGE SCALE GENOMIC DNA]</scope>
    <source>
        <strain evidence="9 10">AJA010-31</strain>
    </source>
</reference>
<dbReference type="PROSITE" id="PS51058">
    <property type="entry name" value="ZF_CXXC"/>
    <property type="match status" value="1"/>
</dbReference>
<accession>A0ABD3MWH1</accession>
<feature type="compositionally biased region" description="Low complexity" evidence="6">
    <location>
        <begin position="262"/>
        <end position="276"/>
    </location>
</feature>
<evidence type="ECO:0000256" key="3">
    <source>
        <dbReference type="ARBA" id="ARBA00022833"/>
    </source>
</evidence>
<keyword evidence="1" id="KW-0479">Metal-binding</keyword>
<dbReference type="InterPro" id="IPR019786">
    <property type="entry name" value="Zinc_finger_PHD-type_CS"/>
</dbReference>
<dbReference type="SMART" id="SM00249">
    <property type="entry name" value="PHD"/>
    <property type="match status" value="1"/>
</dbReference>
<dbReference type="Pfam" id="PF02008">
    <property type="entry name" value="zf-CXXC"/>
    <property type="match status" value="1"/>
</dbReference>
<evidence type="ECO:0000256" key="1">
    <source>
        <dbReference type="ARBA" id="ARBA00022723"/>
    </source>
</evidence>
<dbReference type="InterPro" id="IPR019787">
    <property type="entry name" value="Znf_PHD-finger"/>
</dbReference>
<dbReference type="EMBL" id="JALLPJ020001350">
    <property type="protein sequence ID" value="KAL3768271.1"/>
    <property type="molecule type" value="Genomic_DNA"/>
</dbReference>
<dbReference type="PROSITE" id="PS01359">
    <property type="entry name" value="ZF_PHD_1"/>
    <property type="match status" value="1"/>
</dbReference>
<dbReference type="InterPro" id="IPR002857">
    <property type="entry name" value="Znf_CXXC"/>
</dbReference>
<evidence type="ECO:0000256" key="6">
    <source>
        <dbReference type="SAM" id="MobiDB-lite"/>
    </source>
</evidence>
<evidence type="ECO:0000256" key="5">
    <source>
        <dbReference type="PROSITE-ProRule" id="PRU00146"/>
    </source>
</evidence>
<dbReference type="PANTHER" id="PTHR46309">
    <property type="entry name" value="PHD FINGER PROTEIN 12"/>
    <property type="match status" value="1"/>
</dbReference>
<evidence type="ECO:0000259" key="7">
    <source>
        <dbReference type="PROSITE" id="PS50016"/>
    </source>
</evidence>
<evidence type="ECO:0000313" key="10">
    <source>
        <dbReference type="Proteomes" id="UP001530400"/>
    </source>
</evidence>
<evidence type="ECO:0000256" key="4">
    <source>
        <dbReference type="ARBA" id="ARBA00023125"/>
    </source>
</evidence>
<keyword evidence="2 5" id="KW-0863">Zinc-finger</keyword>
<feature type="region of interest" description="Disordered" evidence="6">
    <location>
        <begin position="370"/>
        <end position="495"/>
    </location>
</feature>